<dbReference type="Gene3D" id="3.10.129.10">
    <property type="entry name" value="Hotdog Thioesterase"/>
    <property type="match status" value="1"/>
</dbReference>
<keyword evidence="3" id="KW-1185">Reference proteome</keyword>
<dbReference type="Proteomes" id="UP000010798">
    <property type="component" value="Chromosome"/>
</dbReference>
<dbReference type="AlphaFoldDB" id="L0DA03"/>
<evidence type="ECO:0000313" key="3">
    <source>
        <dbReference type="Proteomes" id="UP000010798"/>
    </source>
</evidence>
<accession>L0DA03</accession>
<dbReference type="STRING" id="886293.Sinac_1850"/>
<sequence length="162" mass="17590">MTRHAIAPLGFNDLAVGDEWESLGRTVTAADVAAFAGISGDFNPLHMDHEEASRGPFGKPVAHGLLGLSITSGLTSHAPWVDTMAFLAILEWKFLQPIAFGDTIRVISQVVALEPRSRGRRGVVTWQRRLLNQHGQVVQEGLTQTLVRGRTRLEAGDEGTRG</sequence>
<dbReference type="PANTHER" id="PTHR43664:SF1">
    <property type="entry name" value="BETA-METHYLMALYL-COA DEHYDRATASE"/>
    <property type="match status" value="1"/>
</dbReference>
<organism evidence="2 3">
    <name type="scientific">Singulisphaera acidiphila (strain ATCC BAA-1392 / DSM 18658 / VKM B-2454 / MOB10)</name>
    <dbReference type="NCBI Taxonomy" id="886293"/>
    <lineage>
        <taxon>Bacteria</taxon>
        <taxon>Pseudomonadati</taxon>
        <taxon>Planctomycetota</taxon>
        <taxon>Planctomycetia</taxon>
        <taxon>Isosphaerales</taxon>
        <taxon>Isosphaeraceae</taxon>
        <taxon>Singulisphaera</taxon>
    </lineage>
</organism>
<dbReference type="RefSeq" id="WP_015245381.1">
    <property type="nucleotide sequence ID" value="NC_019892.1"/>
</dbReference>
<dbReference type="KEGG" id="saci:Sinac_1850"/>
<dbReference type="InterPro" id="IPR029069">
    <property type="entry name" value="HotDog_dom_sf"/>
</dbReference>
<dbReference type="InterPro" id="IPR052342">
    <property type="entry name" value="MCH/BMMD"/>
</dbReference>
<dbReference type="InterPro" id="IPR002539">
    <property type="entry name" value="MaoC-like_dom"/>
</dbReference>
<name>L0DA03_SINAD</name>
<evidence type="ECO:0000259" key="1">
    <source>
        <dbReference type="Pfam" id="PF01575"/>
    </source>
</evidence>
<dbReference type="EMBL" id="CP003364">
    <property type="protein sequence ID" value="AGA26214.1"/>
    <property type="molecule type" value="Genomic_DNA"/>
</dbReference>
<reference evidence="2 3" key="1">
    <citation type="submission" date="2012-02" db="EMBL/GenBank/DDBJ databases">
        <title>Complete sequence of chromosome of Singulisphaera acidiphila DSM 18658.</title>
        <authorList>
            <consortium name="US DOE Joint Genome Institute (JGI-PGF)"/>
            <person name="Lucas S."/>
            <person name="Copeland A."/>
            <person name="Lapidus A."/>
            <person name="Glavina del Rio T."/>
            <person name="Dalin E."/>
            <person name="Tice H."/>
            <person name="Bruce D."/>
            <person name="Goodwin L."/>
            <person name="Pitluck S."/>
            <person name="Peters L."/>
            <person name="Ovchinnikova G."/>
            <person name="Chertkov O."/>
            <person name="Kyrpides N."/>
            <person name="Mavromatis K."/>
            <person name="Ivanova N."/>
            <person name="Brettin T."/>
            <person name="Detter J.C."/>
            <person name="Han C."/>
            <person name="Larimer F."/>
            <person name="Land M."/>
            <person name="Hauser L."/>
            <person name="Markowitz V."/>
            <person name="Cheng J.-F."/>
            <person name="Hugenholtz P."/>
            <person name="Woyke T."/>
            <person name="Wu D."/>
            <person name="Tindall B."/>
            <person name="Pomrenke H."/>
            <person name="Brambilla E."/>
            <person name="Klenk H.-P."/>
            <person name="Eisen J.A."/>
        </authorList>
    </citation>
    <scope>NUCLEOTIDE SEQUENCE [LARGE SCALE GENOMIC DNA]</scope>
    <source>
        <strain evidence="3">ATCC BAA-1392 / DSM 18658 / VKM B-2454 / MOB10</strain>
    </source>
</reference>
<dbReference type="HOGENOM" id="CLU_094876_0_0_0"/>
<evidence type="ECO:0000313" key="2">
    <source>
        <dbReference type="EMBL" id="AGA26214.1"/>
    </source>
</evidence>
<dbReference type="SUPFAM" id="SSF54637">
    <property type="entry name" value="Thioesterase/thiol ester dehydrase-isomerase"/>
    <property type="match status" value="1"/>
</dbReference>
<feature type="domain" description="MaoC-like" evidence="1">
    <location>
        <begin position="22"/>
        <end position="118"/>
    </location>
</feature>
<proteinExistence type="predicted"/>
<dbReference type="PANTHER" id="PTHR43664">
    <property type="entry name" value="MONOAMINE OXIDASE-RELATED"/>
    <property type="match status" value="1"/>
</dbReference>
<protein>
    <submittedName>
        <fullName evidence="2">Acyl dehydratase</fullName>
    </submittedName>
</protein>
<gene>
    <name evidence="2" type="ordered locus">Sinac_1850</name>
</gene>
<dbReference type="eggNOG" id="COG2030">
    <property type="taxonomic scope" value="Bacteria"/>
</dbReference>
<dbReference type="Pfam" id="PF01575">
    <property type="entry name" value="MaoC_dehydratas"/>
    <property type="match status" value="1"/>
</dbReference>